<evidence type="ECO:0000256" key="1">
    <source>
        <dbReference type="ARBA" id="ARBA00006484"/>
    </source>
</evidence>
<dbReference type="Gene3D" id="3.40.50.720">
    <property type="entry name" value="NAD(P)-binding Rossmann-like Domain"/>
    <property type="match status" value="1"/>
</dbReference>
<dbReference type="PROSITE" id="PS00061">
    <property type="entry name" value="ADH_SHORT"/>
    <property type="match status" value="1"/>
</dbReference>
<comment type="similarity">
    <text evidence="1 3">Belongs to the short-chain dehydrogenases/reductases (SDR) family.</text>
</comment>
<dbReference type="InterPro" id="IPR002347">
    <property type="entry name" value="SDR_fam"/>
</dbReference>
<dbReference type="AlphaFoldDB" id="A0A7K1Y7V1"/>
<dbReference type="SUPFAM" id="SSF51735">
    <property type="entry name" value="NAD(P)-binding Rossmann-fold domains"/>
    <property type="match status" value="1"/>
</dbReference>
<dbReference type="CDD" id="cd05233">
    <property type="entry name" value="SDR_c"/>
    <property type="match status" value="1"/>
</dbReference>
<proteinExistence type="inferred from homology"/>
<keyword evidence="5" id="KW-1185">Reference proteome</keyword>
<evidence type="ECO:0000313" key="4">
    <source>
        <dbReference type="EMBL" id="MXV50500.1"/>
    </source>
</evidence>
<gene>
    <name evidence="4" type="ORF">GS399_05900</name>
</gene>
<comment type="caution">
    <text evidence="4">The sequence shown here is derived from an EMBL/GenBank/DDBJ whole genome shotgun (WGS) entry which is preliminary data.</text>
</comment>
<reference evidence="4 5" key="1">
    <citation type="submission" date="2019-11" db="EMBL/GenBank/DDBJ databases">
        <title>Pedobacter sp. HMF7647 Genome sequencing and assembly.</title>
        <authorList>
            <person name="Kang H."/>
            <person name="Kim H."/>
            <person name="Joh K."/>
        </authorList>
    </citation>
    <scope>NUCLEOTIDE SEQUENCE [LARGE SCALE GENOMIC DNA]</scope>
    <source>
        <strain evidence="4 5">HMF7647</strain>
    </source>
</reference>
<dbReference type="PIRSF" id="PIRSF000126">
    <property type="entry name" value="11-beta-HSD1"/>
    <property type="match status" value="1"/>
</dbReference>
<dbReference type="RefSeq" id="WP_160843669.1">
    <property type="nucleotide sequence ID" value="NZ_WVHT01000002.1"/>
</dbReference>
<evidence type="ECO:0000256" key="3">
    <source>
        <dbReference type="RuleBase" id="RU000363"/>
    </source>
</evidence>
<evidence type="ECO:0000256" key="2">
    <source>
        <dbReference type="ARBA" id="ARBA00023002"/>
    </source>
</evidence>
<dbReference type="InterPro" id="IPR036291">
    <property type="entry name" value="NAD(P)-bd_dom_sf"/>
</dbReference>
<dbReference type="EMBL" id="WVHT01000002">
    <property type="protein sequence ID" value="MXV50500.1"/>
    <property type="molecule type" value="Genomic_DNA"/>
</dbReference>
<dbReference type="PRINTS" id="PR00080">
    <property type="entry name" value="SDRFAMILY"/>
</dbReference>
<evidence type="ECO:0000313" key="5">
    <source>
        <dbReference type="Proteomes" id="UP000466586"/>
    </source>
</evidence>
<organism evidence="4 5">
    <name type="scientific">Hufsiella arboris</name>
    <dbReference type="NCBI Taxonomy" id="2695275"/>
    <lineage>
        <taxon>Bacteria</taxon>
        <taxon>Pseudomonadati</taxon>
        <taxon>Bacteroidota</taxon>
        <taxon>Sphingobacteriia</taxon>
        <taxon>Sphingobacteriales</taxon>
        <taxon>Sphingobacteriaceae</taxon>
        <taxon>Hufsiella</taxon>
    </lineage>
</organism>
<dbReference type="Proteomes" id="UP000466586">
    <property type="component" value="Unassembled WGS sequence"/>
</dbReference>
<keyword evidence="2" id="KW-0560">Oxidoreductase</keyword>
<name>A0A7K1Y7V1_9SPHI</name>
<dbReference type="GO" id="GO:0016020">
    <property type="term" value="C:membrane"/>
    <property type="evidence" value="ECO:0007669"/>
    <property type="project" value="TreeGrafter"/>
</dbReference>
<dbReference type="GO" id="GO:0016491">
    <property type="term" value="F:oxidoreductase activity"/>
    <property type="evidence" value="ECO:0007669"/>
    <property type="project" value="UniProtKB-KW"/>
</dbReference>
<dbReference type="Pfam" id="PF00106">
    <property type="entry name" value="adh_short"/>
    <property type="match status" value="1"/>
</dbReference>
<accession>A0A7K1Y7V1</accession>
<dbReference type="PANTHER" id="PTHR44196:SF1">
    <property type="entry name" value="DEHYDROGENASE_REDUCTASE SDR FAMILY MEMBER 7B"/>
    <property type="match status" value="1"/>
</dbReference>
<dbReference type="PRINTS" id="PR00081">
    <property type="entry name" value="GDHRDH"/>
</dbReference>
<sequence>MHHLTAIVTGASEGLGKCIAFELANYGVNLVLVSLPESGLPQLCDFIKKNYHVNVHKIETDLCRFENYESIFNELKEAGIRVDILINNAGVGNFALFLDKSLAFYKSQIQLNAMVPVLLTRLFLEQVKDNSPCYILNVGSLGGRFIMPQKQVYGATKSFVRYFTNCLRLELCDTNVSVSLLSPGGINTKPELLVLHNSLKGLSRASILEPEAVARIAIKGMFAGKKEIVPGRLNQLLVLLDSLLPAEIKDIIMKRRMKKIVSKNTHIQSAHAESLLKESMP</sequence>
<dbReference type="PANTHER" id="PTHR44196">
    <property type="entry name" value="DEHYDROGENASE/REDUCTASE SDR FAMILY MEMBER 7B"/>
    <property type="match status" value="1"/>
</dbReference>
<protein>
    <submittedName>
        <fullName evidence="4">SDR family NAD(P)-dependent oxidoreductase</fullName>
    </submittedName>
</protein>
<dbReference type="InterPro" id="IPR020904">
    <property type="entry name" value="Sc_DH/Rdtase_CS"/>
</dbReference>